<dbReference type="InParanoid" id="A0A6P3ZMU5"/>
<reference evidence="8" key="1">
    <citation type="submission" date="2025-05" db="UniProtKB">
        <authorList>
            <consortium name="RefSeq"/>
        </authorList>
    </citation>
    <scope>NUCLEOTIDE SEQUENCE [LARGE SCALE GENOMIC DNA]</scope>
</reference>
<comment type="similarity">
    <text evidence="1 5">Belongs to the iron/ascorbate-dependent oxidoreductase family.</text>
</comment>
<evidence type="ECO:0000256" key="4">
    <source>
        <dbReference type="ARBA" id="ARBA00023004"/>
    </source>
</evidence>
<keyword evidence="4 5" id="KW-0408">Iron</keyword>
<name>A0A6P3ZMU5_ZIZJJ</name>
<dbReference type="RefSeq" id="XP_015876622.2">
    <property type="nucleotide sequence ID" value="XM_016021136.4"/>
</dbReference>
<evidence type="ECO:0000256" key="3">
    <source>
        <dbReference type="ARBA" id="ARBA00022896"/>
    </source>
</evidence>
<dbReference type="GeneID" id="107413234"/>
<dbReference type="AlphaFoldDB" id="A0A6P3ZMU5"/>
<organism evidence="8 9">
    <name type="scientific">Ziziphus jujuba</name>
    <name type="common">Chinese jujube</name>
    <name type="synonym">Ziziphus sativa</name>
    <dbReference type="NCBI Taxonomy" id="326968"/>
    <lineage>
        <taxon>Eukaryota</taxon>
        <taxon>Viridiplantae</taxon>
        <taxon>Streptophyta</taxon>
        <taxon>Embryophyta</taxon>
        <taxon>Tracheophyta</taxon>
        <taxon>Spermatophyta</taxon>
        <taxon>Magnoliopsida</taxon>
        <taxon>eudicotyledons</taxon>
        <taxon>Gunneridae</taxon>
        <taxon>Pentapetalae</taxon>
        <taxon>rosids</taxon>
        <taxon>fabids</taxon>
        <taxon>Rosales</taxon>
        <taxon>Rhamnaceae</taxon>
        <taxon>Paliureae</taxon>
        <taxon>Ziziphus</taxon>
    </lineage>
</organism>
<evidence type="ECO:0000256" key="6">
    <source>
        <dbReference type="SAM" id="MobiDB-lite"/>
    </source>
</evidence>
<dbReference type="PROSITE" id="PS51471">
    <property type="entry name" value="FE2OG_OXY"/>
    <property type="match status" value="1"/>
</dbReference>
<keyword evidence="3" id="KW-0847">Vitamin C</keyword>
<dbReference type="Pfam" id="PF14226">
    <property type="entry name" value="DIOX_N"/>
    <property type="match status" value="1"/>
</dbReference>
<protein>
    <submittedName>
        <fullName evidence="9">Protein SRG1</fullName>
    </submittedName>
</protein>
<keyword evidence="2 5" id="KW-0479">Metal-binding</keyword>
<sequence>MLIKTPKKKKKRGKRKSRKQNKKEKEKQRKREEDMDQEMEARVEVKLEGSTLRVPSVQELAKQAPKTVPPRYIRPDQDPPIISAHSTTTSLPEVPIIDMNKLLYSDEFMEAELDRLHCACKEWGFFQLINHGVSPCLVEKVKSGVEGFFNLPVEEKNKFEQRDGEIEGLGQVFVVSEEQKLDWADMFYILTLPTRMRKPHLFPNLPLHFRDTLEAYSVELENIAHKILELMAKALRMDPKDMRELFEEGWQSMRMNYYPPCPQPDLVIGLNPHSDAAALTILLQVNEKEGLQIRKDGNWVPIKPLPGAFIINIGDVLEIVTNGIYPSIEHRAIVNSEEERMSIATFYSPKLDGELGPAPSLVSKETPALFKRIGVADYYKGFFTRKLIGKSYVDAMRIHDHDVIPYTRHTSI</sequence>
<feature type="domain" description="Fe2OG dioxygenase" evidence="7">
    <location>
        <begin position="249"/>
        <end position="349"/>
    </location>
</feature>
<evidence type="ECO:0000313" key="9">
    <source>
        <dbReference type="RefSeq" id="XP_015876622.2"/>
    </source>
</evidence>
<feature type="compositionally biased region" description="Basic residues" evidence="6">
    <location>
        <begin position="1"/>
        <end position="22"/>
    </location>
</feature>
<dbReference type="GO" id="GO:0046872">
    <property type="term" value="F:metal ion binding"/>
    <property type="evidence" value="ECO:0007669"/>
    <property type="project" value="UniProtKB-KW"/>
</dbReference>
<dbReference type="GO" id="GO:0031418">
    <property type="term" value="F:L-ascorbic acid binding"/>
    <property type="evidence" value="ECO:0007669"/>
    <property type="project" value="UniProtKB-KW"/>
</dbReference>
<evidence type="ECO:0000256" key="5">
    <source>
        <dbReference type="RuleBase" id="RU003682"/>
    </source>
</evidence>
<dbReference type="SUPFAM" id="SSF51197">
    <property type="entry name" value="Clavaminate synthase-like"/>
    <property type="match status" value="1"/>
</dbReference>
<feature type="region of interest" description="Disordered" evidence="6">
    <location>
        <begin position="1"/>
        <end position="40"/>
    </location>
</feature>
<dbReference type="InterPro" id="IPR050295">
    <property type="entry name" value="Plant_2OG-oxidoreductases"/>
</dbReference>
<dbReference type="Pfam" id="PF03171">
    <property type="entry name" value="2OG-FeII_Oxy"/>
    <property type="match status" value="1"/>
</dbReference>
<evidence type="ECO:0000259" key="7">
    <source>
        <dbReference type="PROSITE" id="PS51471"/>
    </source>
</evidence>
<gene>
    <name evidence="9" type="primary">LOC107413234</name>
</gene>
<evidence type="ECO:0000256" key="2">
    <source>
        <dbReference type="ARBA" id="ARBA00022723"/>
    </source>
</evidence>
<reference evidence="9" key="2">
    <citation type="submission" date="2025-08" db="UniProtKB">
        <authorList>
            <consortium name="RefSeq"/>
        </authorList>
    </citation>
    <scope>IDENTIFICATION</scope>
    <source>
        <tissue evidence="9">Seedling</tissue>
    </source>
</reference>
<evidence type="ECO:0000313" key="8">
    <source>
        <dbReference type="Proteomes" id="UP001652623"/>
    </source>
</evidence>
<proteinExistence type="inferred from homology"/>
<dbReference type="Gene3D" id="2.60.120.330">
    <property type="entry name" value="B-lactam Antibiotic, Isopenicillin N Synthase, Chain"/>
    <property type="match status" value="1"/>
</dbReference>
<feature type="compositionally biased region" description="Basic and acidic residues" evidence="6">
    <location>
        <begin position="23"/>
        <end position="40"/>
    </location>
</feature>
<dbReference type="PANTHER" id="PTHR47991">
    <property type="entry name" value="OXOGLUTARATE/IRON-DEPENDENT DIOXYGENASE"/>
    <property type="match status" value="1"/>
</dbReference>
<dbReference type="InterPro" id="IPR026992">
    <property type="entry name" value="DIOX_N"/>
</dbReference>
<keyword evidence="5" id="KW-0560">Oxidoreductase</keyword>
<dbReference type="InterPro" id="IPR044861">
    <property type="entry name" value="IPNS-like_FE2OG_OXY"/>
</dbReference>
<accession>A0A6P3ZMU5</accession>
<dbReference type="Proteomes" id="UP001652623">
    <property type="component" value="Chromosome 1"/>
</dbReference>
<dbReference type="InterPro" id="IPR027443">
    <property type="entry name" value="IPNS-like_sf"/>
</dbReference>
<dbReference type="InterPro" id="IPR005123">
    <property type="entry name" value="Oxoglu/Fe-dep_dioxygenase_dom"/>
</dbReference>
<dbReference type="KEGG" id="zju:107413234"/>
<keyword evidence="8" id="KW-1185">Reference proteome</keyword>
<dbReference type="GO" id="GO:0016491">
    <property type="term" value="F:oxidoreductase activity"/>
    <property type="evidence" value="ECO:0007669"/>
    <property type="project" value="UniProtKB-KW"/>
</dbReference>
<evidence type="ECO:0000256" key="1">
    <source>
        <dbReference type="ARBA" id="ARBA00008056"/>
    </source>
</evidence>